<evidence type="ECO:0000313" key="13">
    <source>
        <dbReference type="EMBL" id="KAL0404984.1"/>
    </source>
</evidence>
<keyword evidence="3 10" id="KW-0863">Zinc-finger</keyword>
<dbReference type="Pfam" id="PF03110">
    <property type="entry name" value="SBP"/>
    <property type="match status" value="1"/>
</dbReference>
<dbReference type="PANTHER" id="PTHR31251:SF226">
    <property type="entry name" value="SQUAMOSA PROMOTER-BINDING-LIKE PROTEIN 6"/>
    <property type="match status" value="1"/>
</dbReference>
<evidence type="ECO:0000256" key="6">
    <source>
        <dbReference type="ARBA" id="ARBA00023125"/>
    </source>
</evidence>
<keyword evidence="4" id="KW-0862">Zinc</keyword>
<evidence type="ECO:0000256" key="3">
    <source>
        <dbReference type="ARBA" id="ARBA00022771"/>
    </source>
</evidence>
<keyword evidence="2" id="KW-0479">Metal-binding</keyword>
<feature type="compositionally biased region" description="Low complexity" evidence="11">
    <location>
        <begin position="1"/>
        <end position="16"/>
    </location>
</feature>
<evidence type="ECO:0000256" key="2">
    <source>
        <dbReference type="ARBA" id="ARBA00022723"/>
    </source>
</evidence>
<keyword evidence="8" id="KW-0539">Nucleus</keyword>
<dbReference type="InterPro" id="IPR036893">
    <property type="entry name" value="SBP_sf"/>
</dbReference>
<feature type="compositionally biased region" description="Low complexity" evidence="11">
    <location>
        <begin position="232"/>
        <end position="250"/>
    </location>
</feature>
<evidence type="ECO:0000256" key="11">
    <source>
        <dbReference type="SAM" id="MobiDB-lite"/>
    </source>
</evidence>
<evidence type="ECO:0000256" key="5">
    <source>
        <dbReference type="ARBA" id="ARBA00023015"/>
    </source>
</evidence>
<accession>A0AAW2TJZ1</accession>
<evidence type="ECO:0000256" key="1">
    <source>
        <dbReference type="ARBA" id="ARBA00004123"/>
    </source>
</evidence>
<reference evidence="13" key="1">
    <citation type="submission" date="2020-06" db="EMBL/GenBank/DDBJ databases">
        <authorList>
            <person name="Li T."/>
            <person name="Hu X."/>
            <person name="Zhang T."/>
            <person name="Song X."/>
            <person name="Zhang H."/>
            <person name="Dai N."/>
            <person name="Sheng W."/>
            <person name="Hou X."/>
            <person name="Wei L."/>
        </authorList>
    </citation>
    <scope>NUCLEOTIDE SEQUENCE</scope>
    <source>
        <strain evidence="13">G02</strain>
        <tissue evidence="13">Leaf</tissue>
    </source>
</reference>
<evidence type="ECO:0000256" key="7">
    <source>
        <dbReference type="ARBA" id="ARBA00023163"/>
    </source>
</evidence>
<keyword evidence="6" id="KW-0238">DNA-binding</keyword>
<gene>
    <name evidence="13" type="ORF">Sradi_2139200</name>
</gene>
<dbReference type="PROSITE" id="PS51141">
    <property type="entry name" value="ZF_SBP"/>
    <property type="match status" value="1"/>
</dbReference>
<proteinExistence type="predicted"/>
<evidence type="ECO:0000256" key="10">
    <source>
        <dbReference type="PROSITE-ProRule" id="PRU00470"/>
    </source>
</evidence>
<dbReference type="InterPro" id="IPR004333">
    <property type="entry name" value="SBP_dom"/>
</dbReference>
<dbReference type="PANTHER" id="PTHR31251">
    <property type="entry name" value="SQUAMOSA PROMOTER-BINDING-LIKE PROTEIN 4"/>
    <property type="match status" value="1"/>
</dbReference>
<reference evidence="13" key="2">
    <citation type="journal article" date="2024" name="Plant">
        <title>Genomic evolution and insights into agronomic trait innovations of Sesamum species.</title>
        <authorList>
            <person name="Miao H."/>
            <person name="Wang L."/>
            <person name="Qu L."/>
            <person name="Liu H."/>
            <person name="Sun Y."/>
            <person name="Le M."/>
            <person name="Wang Q."/>
            <person name="Wei S."/>
            <person name="Zheng Y."/>
            <person name="Lin W."/>
            <person name="Duan Y."/>
            <person name="Cao H."/>
            <person name="Xiong S."/>
            <person name="Wang X."/>
            <person name="Wei L."/>
            <person name="Li C."/>
            <person name="Ma Q."/>
            <person name="Ju M."/>
            <person name="Zhao R."/>
            <person name="Li G."/>
            <person name="Mu C."/>
            <person name="Tian Q."/>
            <person name="Mei H."/>
            <person name="Zhang T."/>
            <person name="Gao T."/>
            <person name="Zhang H."/>
        </authorList>
    </citation>
    <scope>NUCLEOTIDE SEQUENCE</scope>
    <source>
        <strain evidence="13">G02</strain>
    </source>
</reference>
<dbReference type="GO" id="GO:0005634">
    <property type="term" value="C:nucleus"/>
    <property type="evidence" value="ECO:0007669"/>
    <property type="project" value="UniProtKB-SubCell"/>
</dbReference>
<feature type="region of interest" description="Disordered" evidence="11">
    <location>
        <begin position="226"/>
        <end position="250"/>
    </location>
</feature>
<dbReference type="AlphaFoldDB" id="A0AAW2TJZ1"/>
<name>A0AAW2TJZ1_SESRA</name>
<dbReference type="SUPFAM" id="SSF103612">
    <property type="entry name" value="SBT domain"/>
    <property type="match status" value="1"/>
</dbReference>
<feature type="region of interest" description="Disordered" evidence="11">
    <location>
        <begin position="1"/>
        <end position="24"/>
    </location>
</feature>
<evidence type="ECO:0000256" key="8">
    <source>
        <dbReference type="ARBA" id="ARBA00023242"/>
    </source>
</evidence>
<sequence length="374" mass="39782">MEKGSSSSSSSAAAAAAGGGGPDSLNGLKFGKKIYFEGVGSVLQPKVGGAPSPAAAPPPSPAKKGRTGLVQSGHPPRCQVEGCKVDLSDAKAYYSRHKVCGMHSKSPKVIVAGLEQRFCQQCSRFHQLPEFDQGKRSCRRRLAGHNERRRKPPPGSLLSPRYGSLSSSMFDNHSKTGGFVMDFSTYPTLSGKDSWPNTASERGLGNQAAITGKYQFPWQSNSQNHLSDLLQGTTSGPSYSGPGVSSEECYSGVSDSSSALSLLSNQPWGSRTRSLSLGANNFLDSSGSTVVQPSVNHGAAIDQFTCPSWDFKGNQANNTLHEMPPDLGLGQTSHPSNSHYTGELGLAQPSEGQFHELDHSRGYDSPVQHMHWSL</sequence>
<organism evidence="13">
    <name type="scientific">Sesamum radiatum</name>
    <name type="common">Black benniseed</name>
    <dbReference type="NCBI Taxonomy" id="300843"/>
    <lineage>
        <taxon>Eukaryota</taxon>
        <taxon>Viridiplantae</taxon>
        <taxon>Streptophyta</taxon>
        <taxon>Embryophyta</taxon>
        <taxon>Tracheophyta</taxon>
        <taxon>Spermatophyta</taxon>
        <taxon>Magnoliopsida</taxon>
        <taxon>eudicotyledons</taxon>
        <taxon>Gunneridae</taxon>
        <taxon>Pentapetalae</taxon>
        <taxon>asterids</taxon>
        <taxon>lamiids</taxon>
        <taxon>Lamiales</taxon>
        <taxon>Pedaliaceae</taxon>
        <taxon>Sesamum</taxon>
    </lineage>
</organism>
<comment type="caution">
    <text evidence="13">The sequence shown here is derived from an EMBL/GenBank/DDBJ whole genome shotgun (WGS) entry which is preliminary data.</text>
</comment>
<dbReference type="FunFam" id="4.10.1100.10:FF:000001">
    <property type="entry name" value="Squamosa promoter-binding-like protein 14"/>
    <property type="match status" value="1"/>
</dbReference>
<dbReference type="InterPro" id="IPR044817">
    <property type="entry name" value="SBP-like"/>
</dbReference>
<evidence type="ECO:0000256" key="4">
    <source>
        <dbReference type="ARBA" id="ARBA00022833"/>
    </source>
</evidence>
<dbReference type="GO" id="GO:0003677">
    <property type="term" value="F:DNA binding"/>
    <property type="evidence" value="ECO:0007669"/>
    <property type="project" value="UniProtKB-KW"/>
</dbReference>
<comment type="function">
    <text evidence="9">Probable transcriptional factor. Binds to the promoter of the SQUAMOSA gene.</text>
</comment>
<feature type="domain" description="SBP-type" evidence="12">
    <location>
        <begin position="75"/>
        <end position="152"/>
    </location>
</feature>
<evidence type="ECO:0000256" key="9">
    <source>
        <dbReference type="ARBA" id="ARBA00056472"/>
    </source>
</evidence>
<dbReference type="GO" id="GO:0008270">
    <property type="term" value="F:zinc ion binding"/>
    <property type="evidence" value="ECO:0007669"/>
    <property type="project" value="UniProtKB-KW"/>
</dbReference>
<evidence type="ECO:0000259" key="12">
    <source>
        <dbReference type="PROSITE" id="PS51141"/>
    </source>
</evidence>
<dbReference type="Gene3D" id="4.10.1100.10">
    <property type="entry name" value="Transcription factor, SBP-box domain"/>
    <property type="match status" value="1"/>
</dbReference>
<feature type="region of interest" description="Disordered" evidence="11">
    <location>
        <begin position="46"/>
        <end position="73"/>
    </location>
</feature>
<keyword evidence="7" id="KW-0804">Transcription</keyword>
<feature type="region of interest" description="Disordered" evidence="11">
    <location>
        <begin position="142"/>
        <end position="163"/>
    </location>
</feature>
<dbReference type="EMBL" id="JACGWJ010000008">
    <property type="protein sequence ID" value="KAL0404984.1"/>
    <property type="molecule type" value="Genomic_DNA"/>
</dbReference>
<keyword evidence="5" id="KW-0805">Transcription regulation</keyword>
<comment type="subcellular location">
    <subcellularLocation>
        <location evidence="1">Nucleus</location>
    </subcellularLocation>
</comment>
<feature type="compositionally biased region" description="Basic residues" evidence="11">
    <location>
        <begin position="142"/>
        <end position="152"/>
    </location>
</feature>
<protein>
    <submittedName>
        <fullName evidence="13">Squamosa promoter-binding-like protein 9</fullName>
    </submittedName>
</protein>